<dbReference type="PROSITE" id="PS51885">
    <property type="entry name" value="NEPRILYSIN"/>
    <property type="match status" value="1"/>
</dbReference>
<evidence type="ECO:0000256" key="5">
    <source>
        <dbReference type="ARBA" id="ARBA00022833"/>
    </source>
</evidence>
<comment type="cofactor">
    <cofactor evidence="1">
        <name>Zn(2+)</name>
        <dbReference type="ChEBI" id="CHEBI:29105"/>
    </cofactor>
</comment>
<evidence type="ECO:0000259" key="7">
    <source>
        <dbReference type="Pfam" id="PF01431"/>
    </source>
</evidence>
<keyword evidence="2" id="KW-0645">Protease</keyword>
<evidence type="ECO:0000256" key="4">
    <source>
        <dbReference type="ARBA" id="ARBA00022801"/>
    </source>
</evidence>
<keyword evidence="5" id="KW-0862">Zinc</keyword>
<dbReference type="CDD" id="cd08662">
    <property type="entry name" value="M13"/>
    <property type="match status" value="1"/>
</dbReference>
<dbReference type="GO" id="GO:0016485">
    <property type="term" value="P:protein processing"/>
    <property type="evidence" value="ECO:0007669"/>
    <property type="project" value="TreeGrafter"/>
</dbReference>
<dbReference type="Gene3D" id="3.40.390.10">
    <property type="entry name" value="Collagenase (Catalytic Domain)"/>
    <property type="match status" value="1"/>
</dbReference>
<dbReference type="EMBL" id="MN739102">
    <property type="protein sequence ID" value="QHS88784.1"/>
    <property type="molecule type" value="Genomic_DNA"/>
</dbReference>
<dbReference type="SUPFAM" id="SSF55486">
    <property type="entry name" value="Metalloproteases ('zincins'), catalytic domain"/>
    <property type="match status" value="1"/>
</dbReference>
<evidence type="ECO:0000256" key="2">
    <source>
        <dbReference type="ARBA" id="ARBA00022670"/>
    </source>
</evidence>
<dbReference type="InterPro" id="IPR024079">
    <property type="entry name" value="MetalloPept_cat_dom_sf"/>
</dbReference>
<keyword evidence="3" id="KW-0479">Metal-binding</keyword>
<evidence type="ECO:0000259" key="8">
    <source>
        <dbReference type="Pfam" id="PF05649"/>
    </source>
</evidence>
<sequence length="741" mass="88281">MYKVKDTKVLRRTHNKRIKHNKTKKQQDVPRKSNALCSQQYLNIEERFSTKFKKNILRSYKQMHTALVHAFKIPFSPSNVTPQSDFYTYINYRWIQDSIKKYKSKETLNRYFVEVDIFRITQDKVYKELFELVKTYIASEKTKRRDKINNVYRSLLTLKSSTIHKHFKEMNDIFESFQKQNNLWNSLAFLNENEIISWGCPISWTVAQDPKDSQIFCDTISAPRLSLYDYLLYLDDYGQTPKYIKYKRSIISHFIHYVNEIFDACLGKDHGLHGKDVFEIEKDLLDAMSCDTVKNDNPEGYNKVLASEALEKYGFDWDQFSKFLGYKKTPNYFVCTSLNYLTCVSKYLKSIWKMPKWKAYVFYIVLRQMIRFDSKLVKIYYNFNDKFIEGQPNPFPRDLYPIFGLSLTFNTFLTEQYVGAYWNAENVKFVENIAGDLLTVFKRIIQRNTWLTPKTKKYAIKKLDYLEFIIAKPKDMREDPLLEYTVDDAWYNMSLLCEWKKNKYLQLQGKEVVDIPLIDWKEFKLIGTQAYVVNAYYEMNNNKIFIPMAIMQNPFINLTQRGFEYNLARIGYILGHEMSHALDNTGSKHDYKGNLYNWWQPEDKKRYDLIVKNIIKQYETFASYDGIKFSADITVGEDMADISGMAICQEYLLDYFEVNNVVMPIRDLSLKEFYVHFASHQRQYIYKRAVNVQLGTNPHPLDKYRTNCILARLELFKVMFNIKEGDKMWWKTNNVNSTIWN</sequence>
<name>A0A6C0BAF8_9ZZZZ</name>
<dbReference type="Pfam" id="PF05649">
    <property type="entry name" value="Peptidase_M13_N"/>
    <property type="match status" value="1"/>
</dbReference>
<evidence type="ECO:0000256" key="3">
    <source>
        <dbReference type="ARBA" id="ARBA00022723"/>
    </source>
</evidence>
<dbReference type="GO" id="GO:0004222">
    <property type="term" value="F:metalloendopeptidase activity"/>
    <property type="evidence" value="ECO:0007669"/>
    <property type="project" value="InterPro"/>
</dbReference>
<dbReference type="PRINTS" id="PR00786">
    <property type="entry name" value="NEPRILYSIN"/>
</dbReference>
<dbReference type="InterPro" id="IPR042089">
    <property type="entry name" value="Peptidase_M13_dom_2"/>
</dbReference>
<feature type="domain" description="Peptidase M13 C-terminal" evidence="7">
    <location>
        <begin position="534"/>
        <end position="733"/>
    </location>
</feature>
<evidence type="ECO:0000313" key="9">
    <source>
        <dbReference type="EMBL" id="QHS88784.1"/>
    </source>
</evidence>
<accession>A0A6C0BAF8</accession>
<dbReference type="AlphaFoldDB" id="A0A6C0BAF8"/>
<dbReference type="InterPro" id="IPR000718">
    <property type="entry name" value="Peptidase_M13"/>
</dbReference>
<evidence type="ECO:0008006" key="10">
    <source>
        <dbReference type="Google" id="ProtNLM"/>
    </source>
</evidence>
<evidence type="ECO:0000256" key="6">
    <source>
        <dbReference type="ARBA" id="ARBA00023049"/>
    </source>
</evidence>
<dbReference type="Pfam" id="PF01431">
    <property type="entry name" value="Peptidase_M13"/>
    <property type="match status" value="1"/>
</dbReference>
<keyword evidence="4" id="KW-0378">Hydrolase</keyword>
<dbReference type="GO" id="GO:0005886">
    <property type="term" value="C:plasma membrane"/>
    <property type="evidence" value="ECO:0007669"/>
    <property type="project" value="TreeGrafter"/>
</dbReference>
<protein>
    <recommendedName>
        <fullName evidence="10">Peptidase M13 C-terminal domain-containing protein</fullName>
    </recommendedName>
</protein>
<dbReference type="PANTHER" id="PTHR11733:SF241">
    <property type="entry name" value="GH26575P-RELATED"/>
    <property type="match status" value="1"/>
</dbReference>
<evidence type="ECO:0000256" key="1">
    <source>
        <dbReference type="ARBA" id="ARBA00001947"/>
    </source>
</evidence>
<proteinExistence type="predicted"/>
<dbReference type="GO" id="GO:0046872">
    <property type="term" value="F:metal ion binding"/>
    <property type="evidence" value="ECO:0007669"/>
    <property type="project" value="UniProtKB-KW"/>
</dbReference>
<dbReference type="InterPro" id="IPR008753">
    <property type="entry name" value="Peptidase_M13_N"/>
</dbReference>
<dbReference type="PANTHER" id="PTHR11733">
    <property type="entry name" value="ZINC METALLOPROTEASE FAMILY M13 NEPRILYSIN-RELATED"/>
    <property type="match status" value="1"/>
</dbReference>
<feature type="domain" description="Peptidase M13 N-terminal" evidence="8">
    <location>
        <begin position="82"/>
        <end position="471"/>
    </location>
</feature>
<keyword evidence="6" id="KW-0482">Metalloprotease</keyword>
<reference evidence="9" key="1">
    <citation type="journal article" date="2020" name="Nature">
        <title>Giant virus diversity and host interactions through global metagenomics.</title>
        <authorList>
            <person name="Schulz F."/>
            <person name="Roux S."/>
            <person name="Paez-Espino D."/>
            <person name="Jungbluth S."/>
            <person name="Walsh D.A."/>
            <person name="Denef V.J."/>
            <person name="McMahon K.D."/>
            <person name="Konstantinidis K.T."/>
            <person name="Eloe-Fadrosh E.A."/>
            <person name="Kyrpides N.C."/>
            <person name="Woyke T."/>
        </authorList>
    </citation>
    <scope>NUCLEOTIDE SEQUENCE</scope>
    <source>
        <strain evidence="9">GVMAG-M-3300010158-59</strain>
    </source>
</reference>
<dbReference type="Gene3D" id="1.10.1380.10">
    <property type="entry name" value="Neutral endopeptidase , domain2"/>
    <property type="match status" value="1"/>
</dbReference>
<dbReference type="InterPro" id="IPR018497">
    <property type="entry name" value="Peptidase_M13_C"/>
</dbReference>
<organism evidence="9">
    <name type="scientific">viral metagenome</name>
    <dbReference type="NCBI Taxonomy" id="1070528"/>
    <lineage>
        <taxon>unclassified sequences</taxon>
        <taxon>metagenomes</taxon>
        <taxon>organismal metagenomes</taxon>
    </lineage>
</organism>